<comment type="caution">
    <text evidence="8">The sequence shown here is derived from an EMBL/GenBank/DDBJ whole genome shotgun (WGS) entry which is preliminary data.</text>
</comment>
<dbReference type="InterPro" id="IPR036451">
    <property type="entry name" value="CblAdoTrfase-like_sf"/>
</dbReference>
<keyword evidence="4 6" id="KW-0547">Nucleotide-binding</keyword>
<comment type="similarity">
    <text evidence="1 6">Belongs to the Cob(I)alamin adenosyltransferase family.</text>
</comment>
<comment type="catalytic activity">
    <reaction evidence="6">
        <text>2 cob(II)yrinate a,c diamide + reduced [electron-transfer flavoprotein] + 2 ATP = 2 adenosylcob(III)yrinate a,c-diamide + 2 triphosphate + oxidized [electron-transfer flavoprotein] + 3 H(+)</text>
        <dbReference type="Rhea" id="RHEA:11528"/>
        <dbReference type="Rhea" id="RHEA-COMP:10685"/>
        <dbReference type="Rhea" id="RHEA-COMP:10686"/>
        <dbReference type="ChEBI" id="CHEBI:15378"/>
        <dbReference type="ChEBI" id="CHEBI:18036"/>
        <dbReference type="ChEBI" id="CHEBI:30616"/>
        <dbReference type="ChEBI" id="CHEBI:57692"/>
        <dbReference type="ChEBI" id="CHEBI:58307"/>
        <dbReference type="ChEBI" id="CHEBI:58503"/>
        <dbReference type="ChEBI" id="CHEBI:58537"/>
        <dbReference type="EC" id="2.5.1.17"/>
    </reaction>
</comment>
<evidence type="ECO:0000259" key="7">
    <source>
        <dbReference type="Pfam" id="PF01923"/>
    </source>
</evidence>
<evidence type="ECO:0000256" key="1">
    <source>
        <dbReference type="ARBA" id="ARBA00007487"/>
    </source>
</evidence>
<evidence type="ECO:0000313" key="8">
    <source>
        <dbReference type="EMBL" id="KRT13778.1"/>
    </source>
</evidence>
<comment type="catalytic activity">
    <reaction evidence="6">
        <text>2 cob(II)alamin + reduced [electron-transfer flavoprotein] + 2 ATP = 2 adenosylcob(III)alamin + 2 triphosphate + oxidized [electron-transfer flavoprotein] + 3 H(+)</text>
        <dbReference type="Rhea" id="RHEA:28671"/>
        <dbReference type="Rhea" id="RHEA-COMP:10685"/>
        <dbReference type="Rhea" id="RHEA-COMP:10686"/>
        <dbReference type="ChEBI" id="CHEBI:15378"/>
        <dbReference type="ChEBI" id="CHEBI:16304"/>
        <dbReference type="ChEBI" id="CHEBI:18036"/>
        <dbReference type="ChEBI" id="CHEBI:18408"/>
        <dbReference type="ChEBI" id="CHEBI:30616"/>
        <dbReference type="ChEBI" id="CHEBI:57692"/>
        <dbReference type="ChEBI" id="CHEBI:58307"/>
        <dbReference type="EC" id="2.5.1.17"/>
    </reaction>
</comment>
<dbReference type="PANTHER" id="PTHR12213">
    <property type="entry name" value="CORRINOID ADENOSYLTRANSFERASE"/>
    <property type="match status" value="1"/>
</dbReference>
<keyword evidence="9" id="KW-1185">Reference proteome</keyword>
<organism evidence="8 9">
    <name type="scientific">Pedobacter ginsenosidimutans</name>
    <dbReference type="NCBI Taxonomy" id="687842"/>
    <lineage>
        <taxon>Bacteria</taxon>
        <taxon>Pseudomonadati</taxon>
        <taxon>Bacteroidota</taxon>
        <taxon>Sphingobacteriia</taxon>
        <taxon>Sphingobacteriales</taxon>
        <taxon>Sphingobacteriaceae</taxon>
        <taxon>Pedobacter</taxon>
    </lineage>
</organism>
<keyword evidence="6" id="KW-0169">Cobalamin biosynthesis</keyword>
<reference evidence="8 9" key="1">
    <citation type="submission" date="2015-11" db="EMBL/GenBank/DDBJ databases">
        <title>Sequence of Pedobacter ginsenosidimutans.</title>
        <authorList>
            <person name="Carson E."/>
            <person name="Keyser V."/>
            <person name="Newman J."/>
            <person name="Miller J."/>
        </authorList>
    </citation>
    <scope>NUCLEOTIDE SEQUENCE [LARGE SCALE GENOMIC DNA]</scope>
    <source>
        <strain evidence="8 9">KACC 14530</strain>
    </source>
</reference>
<dbReference type="AlphaFoldDB" id="A0A0T5VIU4"/>
<dbReference type="InterPro" id="IPR029499">
    <property type="entry name" value="PduO-typ"/>
</dbReference>
<dbReference type="GO" id="GO:0005524">
    <property type="term" value="F:ATP binding"/>
    <property type="evidence" value="ECO:0007669"/>
    <property type="project" value="UniProtKB-UniRule"/>
</dbReference>
<dbReference type="GO" id="GO:0008817">
    <property type="term" value="F:corrinoid adenosyltransferase activity"/>
    <property type="evidence" value="ECO:0007669"/>
    <property type="project" value="UniProtKB-UniRule"/>
</dbReference>
<dbReference type="PANTHER" id="PTHR12213:SF0">
    <property type="entry name" value="CORRINOID ADENOSYLTRANSFERASE MMAB"/>
    <property type="match status" value="1"/>
</dbReference>
<sequence length="182" mass="20855">MKIYTKTGDKGQTSLIGGTRVPKYHLRIDTYGTVDELNSYVGLIMCQDIEAHDQKLLKEIQDRLFTIGSSLAADPETSKMKIPDLHDTDITLLENEMDLMNEKLPALKHFILPGGNTVVSYCHIARCVCRRAERLTVELAENSFVDERVTVYLNRLSDYLFVLARKLTVYFKSEENIWIPRV</sequence>
<evidence type="ECO:0000256" key="4">
    <source>
        <dbReference type="ARBA" id="ARBA00022741"/>
    </source>
</evidence>
<dbReference type="OrthoDB" id="9778896at2"/>
<dbReference type="SUPFAM" id="SSF89028">
    <property type="entry name" value="Cobalamin adenosyltransferase-like"/>
    <property type="match status" value="1"/>
</dbReference>
<feature type="domain" description="Cobalamin adenosyltransferase-like" evidence="7">
    <location>
        <begin position="3"/>
        <end position="166"/>
    </location>
</feature>
<evidence type="ECO:0000256" key="3">
    <source>
        <dbReference type="ARBA" id="ARBA00022679"/>
    </source>
</evidence>
<dbReference type="InterPro" id="IPR016030">
    <property type="entry name" value="CblAdoTrfase-like"/>
</dbReference>
<proteinExistence type="inferred from homology"/>
<dbReference type="EMBL" id="LMZQ01000032">
    <property type="protein sequence ID" value="KRT13778.1"/>
    <property type="molecule type" value="Genomic_DNA"/>
</dbReference>
<dbReference type="RefSeq" id="WP_057934549.1">
    <property type="nucleotide sequence ID" value="NZ_LMZQ01000032.1"/>
</dbReference>
<evidence type="ECO:0000256" key="6">
    <source>
        <dbReference type="RuleBase" id="RU366026"/>
    </source>
</evidence>
<dbReference type="Proteomes" id="UP000051950">
    <property type="component" value="Unassembled WGS sequence"/>
</dbReference>
<evidence type="ECO:0000256" key="5">
    <source>
        <dbReference type="ARBA" id="ARBA00022840"/>
    </source>
</evidence>
<evidence type="ECO:0000256" key="2">
    <source>
        <dbReference type="ARBA" id="ARBA00011233"/>
    </source>
</evidence>
<dbReference type="UniPathway" id="UPA00148">
    <property type="reaction ID" value="UER00233"/>
</dbReference>
<comment type="pathway">
    <text evidence="6">Cofactor biosynthesis; adenosylcobalamin biosynthesis; adenosylcobalamin from cob(II)yrinate a,c-diamide: step 2/7.</text>
</comment>
<evidence type="ECO:0000313" key="9">
    <source>
        <dbReference type="Proteomes" id="UP000051950"/>
    </source>
</evidence>
<dbReference type="GO" id="GO:0009236">
    <property type="term" value="P:cobalamin biosynthetic process"/>
    <property type="evidence" value="ECO:0007669"/>
    <property type="project" value="UniProtKB-UniRule"/>
</dbReference>
<name>A0A0T5VIU4_9SPHI</name>
<dbReference type="FunFam" id="1.20.1200.10:FF:000001">
    <property type="entry name" value="Cob(I)yrinic acid a,c-diamide adenosyltransferase"/>
    <property type="match status" value="1"/>
</dbReference>
<dbReference type="STRING" id="687842.ASU31_22755"/>
<protein>
    <recommendedName>
        <fullName evidence="6">Corrinoid adenosyltransferase</fullName>
        <ecNumber evidence="6">2.5.1.17</ecNumber>
    </recommendedName>
    <alternativeName>
        <fullName evidence="6">Cob(II)alamin adenosyltransferase</fullName>
    </alternativeName>
    <alternativeName>
        <fullName evidence="6">Cob(II)yrinic acid a,c-diamide adenosyltransferase</fullName>
    </alternativeName>
    <alternativeName>
        <fullName evidence="6">Cobinamide/cobalamin adenosyltransferase</fullName>
    </alternativeName>
</protein>
<keyword evidence="3 6" id="KW-0808">Transferase</keyword>
<keyword evidence="5 6" id="KW-0067">ATP-binding</keyword>
<dbReference type="NCBIfam" id="TIGR00636">
    <property type="entry name" value="PduO_Nterm"/>
    <property type="match status" value="1"/>
</dbReference>
<accession>A0A0T5VIU4</accession>
<gene>
    <name evidence="8" type="ORF">ASU31_22755</name>
</gene>
<dbReference type="Pfam" id="PF01923">
    <property type="entry name" value="Cob_adeno_trans"/>
    <property type="match status" value="1"/>
</dbReference>
<dbReference type="Gene3D" id="1.20.1200.10">
    <property type="entry name" value="Cobalamin adenosyltransferase-like"/>
    <property type="match status" value="1"/>
</dbReference>
<comment type="subunit">
    <text evidence="2">Homotrimer.</text>
</comment>
<dbReference type="EC" id="2.5.1.17" evidence="6"/>